<reference evidence="1 2" key="1">
    <citation type="submission" date="2014-05" db="EMBL/GenBank/DDBJ databases">
        <title>Whole genome shotgun sequence of Rhizobium rhizogenes NBRC 13257.</title>
        <authorList>
            <person name="Katano-Makiyama Y."/>
            <person name="Hosoyama A."/>
            <person name="Hashimoto M."/>
            <person name="Hosoyama Y."/>
            <person name="Noguchi M."/>
            <person name="Tsuchikane K."/>
            <person name="Kimura A."/>
            <person name="Ohji S."/>
            <person name="Ichikawa N."/>
            <person name="Yamazoe A."/>
            <person name="Fujita N."/>
        </authorList>
    </citation>
    <scope>NUCLEOTIDE SEQUENCE [LARGE SCALE GENOMIC DNA]</scope>
    <source>
        <strain evidence="1 2">NBRC 13257</strain>
    </source>
</reference>
<accession>A0AA87U6X6</accession>
<evidence type="ECO:0000313" key="1">
    <source>
        <dbReference type="EMBL" id="GAJ91918.1"/>
    </source>
</evidence>
<proteinExistence type="predicted"/>
<sequence>MSTAAFFRTQNTQVPTRVADPFMLPYAKHLQFCMDVGYVRRAEKVVQILSQYDLAAESEVAKIVRSAAAWLVAAESYEAEHGSGSYFNPTHPKHLEALARIEAR</sequence>
<dbReference type="Proteomes" id="UP000026941">
    <property type="component" value="Unassembled WGS sequence"/>
</dbReference>
<evidence type="ECO:0000313" key="2">
    <source>
        <dbReference type="Proteomes" id="UP000026941"/>
    </source>
</evidence>
<gene>
    <name evidence="1" type="ORF">RRH01S_02_05870</name>
</gene>
<protein>
    <submittedName>
        <fullName evidence="1">Uncharacterized protein</fullName>
    </submittedName>
</protein>
<dbReference type="EMBL" id="BAYX01000002">
    <property type="protein sequence ID" value="GAJ91918.1"/>
    <property type="molecule type" value="Genomic_DNA"/>
</dbReference>
<organism evidence="1 2">
    <name type="scientific">Rhizobium rhizogenes NBRC 13257</name>
    <dbReference type="NCBI Taxonomy" id="1220581"/>
    <lineage>
        <taxon>Bacteria</taxon>
        <taxon>Pseudomonadati</taxon>
        <taxon>Pseudomonadota</taxon>
        <taxon>Alphaproteobacteria</taxon>
        <taxon>Hyphomicrobiales</taxon>
        <taxon>Rhizobiaceae</taxon>
        <taxon>Rhizobium/Agrobacterium group</taxon>
        <taxon>Rhizobium</taxon>
    </lineage>
</organism>
<comment type="caution">
    <text evidence="1">The sequence shown here is derived from an EMBL/GenBank/DDBJ whole genome shotgun (WGS) entry which is preliminary data.</text>
</comment>
<dbReference type="AlphaFoldDB" id="A0AA87U6X6"/>
<name>A0AA87U6X6_RHIRH</name>
<dbReference type="RefSeq" id="WP_042470413.1">
    <property type="nucleotide sequence ID" value="NZ_BAYX01000002.1"/>
</dbReference>